<comment type="caution">
    <text evidence="2">The sequence shown here is derived from an EMBL/GenBank/DDBJ whole genome shotgun (WGS) entry which is preliminary data.</text>
</comment>
<dbReference type="CDD" id="cd06587">
    <property type="entry name" value="VOC"/>
    <property type="match status" value="1"/>
</dbReference>
<feature type="domain" description="VOC" evidence="1">
    <location>
        <begin position="1"/>
        <end position="109"/>
    </location>
</feature>
<evidence type="ECO:0000313" key="2">
    <source>
        <dbReference type="EMBL" id="MFC3478831.1"/>
    </source>
</evidence>
<dbReference type="GeneID" id="69118154"/>
<dbReference type="Gene3D" id="3.10.180.10">
    <property type="entry name" value="2,3-Dihydroxybiphenyl 1,2-Dioxygenase, domain 1"/>
    <property type="match status" value="1"/>
</dbReference>
<dbReference type="AlphaFoldDB" id="A0ABD5NHV7"/>
<sequence>MSGIVFFRTAEREAVVDFYRERLGFETWVDQDGCTILRHDDLKLGFCDGDESETEGIVTLYYDTREEVDAARERLDDVATDDPRENEQYDIYQFFGEDPEGRTLEFQTFLHDLPE</sequence>
<dbReference type="SUPFAM" id="SSF54593">
    <property type="entry name" value="Glyoxalase/Bleomycin resistance protein/Dihydroxybiphenyl dioxygenase"/>
    <property type="match status" value="1"/>
</dbReference>
<dbReference type="InterPro" id="IPR037523">
    <property type="entry name" value="VOC_core"/>
</dbReference>
<name>A0ABD5NHV7_9EURY</name>
<dbReference type="EMBL" id="JBHRWN010000002">
    <property type="protein sequence ID" value="MFC3478831.1"/>
    <property type="molecule type" value="Genomic_DNA"/>
</dbReference>
<protein>
    <submittedName>
        <fullName evidence="2">VOC family protein</fullName>
    </submittedName>
</protein>
<accession>A0ABD5NHV7</accession>
<dbReference type="PROSITE" id="PS51819">
    <property type="entry name" value="VOC"/>
    <property type="match status" value="1"/>
</dbReference>
<reference evidence="2 3" key="1">
    <citation type="journal article" date="2019" name="Int. J. Syst. Evol. Microbiol.">
        <title>The Global Catalogue of Microorganisms (GCM) 10K type strain sequencing project: providing services to taxonomists for standard genome sequencing and annotation.</title>
        <authorList>
            <consortium name="The Broad Institute Genomics Platform"/>
            <consortium name="The Broad Institute Genome Sequencing Center for Infectious Disease"/>
            <person name="Wu L."/>
            <person name="Ma J."/>
        </authorList>
    </citation>
    <scope>NUCLEOTIDE SEQUENCE [LARGE SCALE GENOMIC DNA]</scope>
    <source>
        <strain evidence="2 3">CGMCC 1.12562</strain>
    </source>
</reference>
<organism evidence="2 3">
    <name type="scientific">Halobacterium litoreum</name>
    <dbReference type="NCBI Taxonomy" id="2039234"/>
    <lineage>
        <taxon>Archaea</taxon>
        <taxon>Methanobacteriati</taxon>
        <taxon>Methanobacteriota</taxon>
        <taxon>Stenosarchaea group</taxon>
        <taxon>Halobacteria</taxon>
        <taxon>Halobacteriales</taxon>
        <taxon>Halobacteriaceae</taxon>
        <taxon>Halobacterium</taxon>
    </lineage>
</organism>
<gene>
    <name evidence="2" type="ORF">ACFOKC_13960</name>
</gene>
<dbReference type="RefSeq" id="WP_232569702.1">
    <property type="nucleotide sequence ID" value="NZ_CP089466.1"/>
</dbReference>
<keyword evidence="3" id="KW-1185">Reference proteome</keyword>
<proteinExistence type="predicted"/>
<evidence type="ECO:0000313" key="3">
    <source>
        <dbReference type="Proteomes" id="UP001595660"/>
    </source>
</evidence>
<dbReference type="InterPro" id="IPR029068">
    <property type="entry name" value="Glyas_Bleomycin-R_OHBP_Dase"/>
</dbReference>
<evidence type="ECO:0000259" key="1">
    <source>
        <dbReference type="PROSITE" id="PS51819"/>
    </source>
</evidence>
<dbReference type="Proteomes" id="UP001595660">
    <property type="component" value="Unassembled WGS sequence"/>
</dbReference>